<evidence type="ECO:0000256" key="1">
    <source>
        <dbReference type="SAM" id="SignalP"/>
    </source>
</evidence>
<dbReference type="Gene3D" id="2.40.128.120">
    <property type="entry name" value="Quinohemoprotein amine dehydrogenase alpha subunit, domain 2"/>
    <property type="match status" value="1"/>
</dbReference>
<dbReference type="InterPro" id="IPR036718">
    <property type="entry name" value="H-AmDH_asu_dom2_sf"/>
</dbReference>
<reference evidence="7" key="1">
    <citation type="submission" date="2016-10" db="EMBL/GenBank/DDBJ databases">
        <authorList>
            <person name="Varghese N."/>
            <person name="Submissions S."/>
        </authorList>
    </citation>
    <scope>NUCLEOTIDE SEQUENCE [LARGE SCALE GENOMIC DNA]</scope>
    <source>
        <strain evidence="7">2SM5</strain>
    </source>
</reference>
<dbReference type="Pfam" id="PF14930">
    <property type="entry name" value="Qn_am_d_aII"/>
    <property type="match status" value="1"/>
</dbReference>
<evidence type="ECO:0000259" key="4">
    <source>
        <dbReference type="Pfam" id="PF09100"/>
    </source>
</evidence>
<dbReference type="SUPFAM" id="SSF69298">
    <property type="entry name" value="Quinohemoprotein amine dehydrogenase A chain, domain 3"/>
    <property type="match status" value="1"/>
</dbReference>
<dbReference type="InterPro" id="IPR015183">
    <property type="entry name" value="QH-AmDH_asu_dom_III"/>
</dbReference>
<feature type="domain" description="Quinohemoprotein amine dehydrogenase alpha subunit" evidence="4">
    <location>
        <begin position="405"/>
        <end position="537"/>
    </location>
</feature>
<dbReference type="Proteomes" id="UP000243426">
    <property type="component" value="Chromosome I"/>
</dbReference>
<evidence type="ECO:0000259" key="5">
    <source>
        <dbReference type="Pfam" id="PF14930"/>
    </source>
</evidence>
<dbReference type="InterPro" id="IPR015182">
    <property type="entry name" value="QH-AmDH_asu_heme-bd_dom"/>
</dbReference>
<dbReference type="InterPro" id="IPR023887">
    <property type="entry name" value="QH-AmDH_asu"/>
</dbReference>
<dbReference type="Pfam" id="PF09099">
    <property type="entry name" value="Qn_am_d_aIII"/>
    <property type="match status" value="1"/>
</dbReference>
<dbReference type="AlphaFoldDB" id="A0A1H1LTS2"/>
<dbReference type="EMBL" id="LT629748">
    <property type="protein sequence ID" value="SDR77760.1"/>
    <property type="molecule type" value="Genomic_DNA"/>
</dbReference>
<evidence type="ECO:0000259" key="3">
    <source>
        <dbReference type="Pfam" id="PF09099"/>
    </source>
</evidence>
<feature type="domain" description="Quinohemoprotein amine dehydrogenase alpha subunit haem binding" evidence="2">
    <location>
        <begin position="35"/>
        <end position="199"/>
    </location>
</feature>
<dbReference type="GO" id="GO:0009055">
    <property type="term" value="F:electron transfer activity"/>
    <property type="evidence" value="ECO:0007669"/>
    <property type="project" value="InterPro"/>
</dbReference>
<evidence type="ECO:0000259" key="2">
    <source>
        <dbReference type="Pfam" id="PF09098"/>
    </source>
</evidence>
<keyword evidence="7" id="KW-1185">Reference proteome</keyword>
<dbReference type="NCBIfam" id="TIGR03908">
    <property type="entry name" value="QH_alpha"/>
    <property type="match status" value="1"/>
</dbReference>
<dbReference type="RefSeq" id="WP_090271787.1">
    <property type="nucleotide sequence ID" value="NZ_LT629748.1"/>
</dbReference>
<proteinExistence type="predicted"/>
<feature type="domain" description="Quinohemoprotein amine dehydrogenase alpha subunit" evidence="5">
    <location>
        <begin position="210"/>
        <end position="313"/>
    </location>
</feature>
<dbReference type="OrthoDB" id="5345472at2"/>
<dbReference type="Pfam" id="PF09100">
    <property type="entry name" value="Qn_am_d_aIV"/>
    <property type="match status" value="1"/>
</dbReference>
<dbReference type="SUPFAM" id="SSF81296">
    <property type="entry name" value="E set domains"/>
    <property type="match status" value="2"/>
</dbReference>
<name>A0A1H1LTS2_9GAMM</name>
<gene>
    <name evidence="6" type="ORF">SAMN05216198_0384</name>
</gene>
<protein>
    <submittedName>
        <fullName evidence="6">Quinohemoprotein amine dehydrogenase</fullName>
    </submittedName>
</protein>
<feature type="domain" description="Quinohemoprotein amine dehydrogenase alpha subunit" evidence="3">
    <location>
        <begin position="320"/>
        <end position="400"/>
    </location>
</feature>
<feature type="chain" id="PRO_5009253759" evidence="1">
    <location>
        <begin position="30"/>
        <end position="538"/>
    </location>
</feature>
<evidence type="ECO:0000313" key="6">
    <source>
        <dbReference type="EMBL" id="SDR77760.1"/>
    </source>
</evidence>
<dbReference type="GO" id="GO:0020037">
    <property type="term" value="F:heme binding"/>
    <property type="evidence" value="ECO:0007669"/>
    <property type="project" value="InterPro"/>
</dbReference>
<dbReference type="InterPro" id="IPR013783">
    <property type="entry name" value="Ig-like_fold"/>
</dbReference>
<accession>A0A1H1LTS2</accession>
<dbReference type="InterPro" id="IPR015184">
    <property type="entry name" value="QH-AmDH_asu_dom_IV"/>
</dbReference>
<evidence type="ECO:0000313" key="7">
    <source>
        <dbReference type="Proteomes" id="UP000243426"/>
    </source>
</evidence>
<feature type="signal peptide" evidence="1">
    <location>
        <begin position="1"/>
        <end position="29"/>
    </location>
</feature>
<dbReference type="SUPFAM" id="SSF46626">
    <property type="entry name" value="Cytochrome c"/>
    <property type="match status" value="2"/>
</dbReference>
<sequence>MRAQSACLTLLRPLALCIATVVASGLVNADPVSDAKALLNTKCMACHVPVEGKGLDRIDASRRTPEGWDMTIERMIVAHGVRVSAEERQTLVKYLADTRGLAPEETADRRYLLERDFTLIETPDNKLVHETCGRCHSEGRIALQRRTEDDWRKLAHFHVGQYPVIEIQAGGRDRNWWEIASKEVPPILGKLYPNISDSWKQWQQHKYASAEGSWRIVGHRPGWGAYEGVATIEADDVADHYKLDMQLTYADGRKERAQGNAVVYTGYEWRATVKQGDEEVRQVFTLSPDGQTLSGRWHQAGVNSLGGDLQAVRNGPDSPTQLLAVDPSHIRAGTMQRVTLYGNNLSGDINLGSGIEVVKVIERSADKVIIEARAAAGAEEGMRAVGVGKAGLEQSLALYQKVDFLKIEPGEAMAHIGGNGGPVPKIPVQFESVGYAYGPDGKQGTDDDIRLGYFPATWSVDNLNENAMQMRDVEFAGNLQPGGLFIPGDAGPNPKRKYGTNNTGELKVTAVVDDAGRAVEASKPFVVTVQRWNDPHIR</sequence>
<keyword evidence="1" id="KW-0732">Signal</keyword>
<dbReference type="Gene3D" id="2.60.40.10">
    <property type="entry name" value="Immunoglobulins"/>
    <property type="match status" value="2"/>
</dbReference>
<organism evidence="6 7">
    <name type="scientific">Halopseudomonas litoralis</name>
    <dbReference type="NCBI Taxonomy" id="797277"/>
    <lineage>
        <taxon>Bacteria</taxon>
        <taxon>Pseudomonadati</taxon>
        <taxon>Pseudomonadota</taxon>
        <taxon>Gammaproteobacteria</taxon>
        <taxon>Pseudomonadales</taxon>
        <taxon>Pseudomonadaceae</taxon>
        <taxon>Halopseudomonas</taxon>
    </lineage>
</organism>
<dbReference type="Gene3D" id="1.10.760.10">
    <property type="entry name" value="Cytochrome c-like domain"/>
    <property type="match status" value="1"/>
</dbReference>
<dbReference type="InterPro" id="IPR009111">
    <property type="entry name" value="QH-AmDH_asu_dom2"/>
</dbReference>
<dbReference type="InterPro" id="IPR014756">
    <property type="entry name" value="Ig_E-set"/>
</dbReference>
<dbReference type="STRING" id="797277.SAMN05216198_0384"/>
<dbReference type="InterPro" id="IPR036909">
    <property type="entry name" value="Cyt_c-like_dom_sf"/>
</dbReference>
<dbReference type="Pfam" id="PF09098">
    <property type="entry name" value="Dehyd-heme_bind"/>
    <property type="match status" value="1"/>
</dbReference>